<dbReference type="InParanoid" id="L7JXL5"/>
<dbReference type="AlphaFoldDB" id="L7JXL5"/>
<dbReference type="EMBL" id="JH993925">
    <property type="protein sequence ID" value="ELQ75791.1"/>
    <property type="molecule type" value="Genomic_DNA"/>
</dbReference>
<evidence type="ECO:0000313" key="1">
    <source>
        <dbReference type="EMBL" id="ELQ75791.1"/>
    </source>
</evidence>
<protein>
    <submittedName>
        <fullName evidence="1">Uncharacterized protein</fullName>
    </submittedName>
</protein>
<name>L7JXL5_TRAHO</name>
<evidence type="ECO:0000313" key="2">
    <source>
        <dbReference type="Proteomes" id="UP000011185"/>
    </source>
</evidence>
<keyword evidence="2" id="KW-1185">Reference proteome</keyword>
<dbReference type="HOGENOM" id="CLU_1120784_0_0_1"/>
<gene>
    <name evidence="1" type="ORF">THOM_1252</name>
</gene>
<dbReference type="VEuPathDB" id="MicrosporidiaDB:THOM_1252"/>
<proteinExistence type="predicted"/>
<dbReference type="Proteomes" id="UP000011185">
    <property type="component" value="Unassembled WGS sequence"/>
</dbReference>
<sequence length="248" mass="28624">MKNWLKFLLLLILFAFIFLVVLPILILQVALKVGTYTYMQHSKSTINKFFADVQAFASNKDVISNCFCSFTSNYTETGHSIRLKVLMKPNVQKNEFDRFKRQIGEKGYFQTFMTDFVDDPIGFQLISIPHSKFTKETVIPKQHTFVNLATLIFKESIFSKVDKMINFLLGNKPFTVLKPNVFILNYDTEYFTIYEVETDIGNRLLKLGRELRVKATPSEAATIYSNIAMTIICNCDPPSLVNNLFVFR</sequence>
<organism evidence="1 2">
    <name type="scientific">Trachipleistophora hominis</name>
    <name type="common">Microsporidian parasite</name>
    <dbReference type="NCBI Taxonomy" id="72359"/>
    <lineage>
        <taxon>Eukaryota</taxon>
        <taxon>Fungi</taxon>
        <taxon>Fungi incertae sedis</taxon>
        <taxon>Microsporidia</taxon>
        <taxon>Pleistophoridae</taxon>
        <taxon>Trachipleistophora</taxon>
    </lineage>
</organism>
<accession>L7JXL5</accession>
<reference evidence="1 2" key="1">
    <citation type="journal article" date="2012" name="PLoS Pathog.">
        <title>The genome of the obligate intracellular parasite Trachipleistophora hominis: new insights into microsporidian genome dynamics and reductive evolution.</title>
        <authorList>
            <person name="Heinz E."/>
            <person name="Williams T.A."/>
            <person name="Nakjang S."/>
            <person name="Noel C.J."/>
            <person name="Swan D.C."/>
            <person name="Goldberg A.V."/>
            <person name="Harris S.R."/>
            <person name="Weinmaier T."/>
            <person name="Markert S."/>
            <person name="Becher D."/>
            <person name="Bernhardt J."/>
            <person name="Dagan T."/>
            <person name="Hacker C."/>
            <person name="Lucocq J.M."/>
            <person name="Schweder T."/>
            <person name="Rattei T."/>
            <person name="Hall N."/>
            <person name="Hirt R.P."/>
            <person name="Embley T.M."/>
        </authorList>
    </citation>
    <scope>NUCLEOTIDE SEQUENCE [LARGE SCALE GENOMIC DNA]</scope>
</reference>